<keyword evidence="3" id="KW-1185">Reference proteome</keyword>
<name>A0A6A6LK79_HEVBR</name>
<proteinExistence type="predicted"/>
<dbReference type="AlphaFoldDB" id="A0A6A6LK79"/>
<dbReference type="Gene3D" id="3.40.50.300">
    <property type="entry name" value="P-loop containing nucleotide triphosphate hydrolases"/>
    <property type="match status" value="1"/>
</dbReference>
<evidence type="ECO:0000259" key="1">
    <source>
        <dbReference type="Pfam" id="PF00004"/>
    </source>
</evidence>
<evidence type="ECO:0000313" key="3">
    <source>
        <dbReference type="Proteomes" id="UP000467840"/>
    </source>
</evidence>
<dbReference type="InterPro" id="IPR050747">
    <property type="entry name" value="Mitochondrial_chaperone_BCS1"/>
</dbReference>
<dbReference type="Pfam" id="PF00004">
    <property type="entry name" value="AAA"/>
    <property type="match status" value="1"/>
</dbReference>
<comment type="caution">
    <text evidence="2">The sequence shown here is derived from an EMBL/GenBank/DDBJ whole genome shotgun (WGS) entry which is preliminary data.</text>
</comment>
<dbReference type="Proteomes" id="UP000467840">
    <property type="component" value="Chromosome 4"/>
</dbReference>
<feature type="domain" description="ATPase AAA-type core" evidence="1">
    <location>
        <begin position="25"/>
        <end position="94"/>
    </location>
</feature>
<protein>
    <recommendedName>
        <fullName evidence="1">ATPase AAA-type core domain-containing protein</fullName>
    </recommendedName>
</protein>
<sequence length="155" mass="17886">MEDLERFVKRKEFYKKVGKAWKREYLLFGPPGTGKSSFIAAMANYLKFDVYDLELTDLRTNSDLRKLLISTENKSIIVVEDIDFSIKLHKRGEEVRALNPLPNPGYNQESQVKLQIFRILCFDGVTILDGNKSAGSGDTTRIAKHRRWTMVKLWG</sequence>
<organism evidence="2 3">
    <name type="scientific">Hevea brasiliensis</name>
    <name type="common">Para rubber tree</name>
    <name type="synonym">Siphonia brasiliensis</name>
    <dbReference type="NCBI Taxonomy" id="3981"/>
    <lineage>
        <taxon>Eukaryota</taxon>
        <taxon>Viridiplantae</taxon>
        <taxon>Streptophyta</taxon>
        <taxon>Embryophyta</taxon>
        <taxon>Tracheophyta</taxon>
        <taxon>Spermatophyta</taxon>
        <taxon>Magnoliopsida</taxon>
        <taxon>eudicotyledons</taxon>
        <taxon>Gunneridae</taxon>
        <taxon>Pentapetalae</taxon>
        <taxon>rosids</taxon>
        <taxon>fabids</taxon>
        <taxon>Malpighiales</taxon>
        <taxon>Euphorbiaceae</taxon>
        <taxon>Crotonoideae</taxon>
        <taxon>Micrandreae</taxon>
        <taxon>Hevea</taxon>
    </lineage>
</organism>
<dbReference type="SUPFAM" id="SSF52540">
    <property type="entry name" value="P-loop containing nucleoside triphosphate hydrolases"/>
    <property type="match status" value="1"/>
</dbReference>
<reference evidence="2 3" key="1">
    <citation type="journal article" date="2020" name="Mol. Plant">
        <title>The Chromosome-Based Rubber Tree Genome Provides New Insights into Spurge Genome Evolution and Rubber Biosynthesis.</title>
        <authorList>
            <person name="Liu J."/>
            <person name="Shi C."/>
            <person name="Shi C.C."/>
            <person name="Li W."/>
            <person name="Zhang Q.J."/>
            <person name="Zhang Y."/>
            <person name="Li K."/>
            <person name="Lu H.F."/>
            <person name="Shi C."/>
            <person name="Zhu S.T."/>
            <person name="Xiao Z.Y."/>
            <person name="Nan H."/>
            <person name="Yue Y."/>
            <person name="Zhu X.G."/>
            <person name="Wu Y."/>
            <person name="Hong X.N."/>
            <person name="Fan G.Y."/>
            <person name="Tong Y."/>
            <person name="Zhang D."/>
            <person name="Mao C.L."/>
            <person name="Liu Y.L."/>
            <person name="Hao S.J."/>
            <person name="Liu W.Q."/>
            <person name="Lv M.Q."/>
            <person name="Zhang H.B."/>
            <person name="Liu Y."/>
            <person name="Hu-Tang G.R."/>
            <person name="Wang J.P."/>
            <person name="Wang J.H."/>
            <person name="Sun Y.H."/>
            <person name="Ni S.B."/>
            <person name="Chen W.B."/>
            <person name="Zhang X.C."/>
            <person name="Jiao Y.N."/>
            <person name="Eichler E.E."/>
            <person name="Li G.H."/>
            <person name="Liu X."/>
            <person name="Gao L.Z."/>
        </authorList>
    </citation>
    <scope>NUCLEOTIDE SEQUENCE [LARGE SCALE GENOMIC DNA]</scope>
    <source>
        <strain evidence="3">cv. GT1</strain>
        <tissue evidence="2">Leaf</tissue>
    </source>
</reference>
<dbReference type="PANTHER" id="PTHR23070">
    <property type="entry name" value="BCS1 AAA-TYPE ATPASE"/>
    <property type="match status" value="1"/>
</dbReference>
<dbReference type="InterPro" id="IPR003959">
    <property type="entry name" value="ATPase_AAA_core"/>
</dbReference>
<gene>
    <name evidence="2" type="ORF">GH714_030067</name>
</gene>
<evidence type="ECO:0000313" key="2">
    <source>
        <dbReference type="EMBL" id="KAF2301871.1"/>
    </source>
</evidence>
<dbReference type="EMBL" id="JAAGAX010000010">
    <property type="protein sequence ID" value="KAF2301871.1"/>
    <property type="molecule type" value="Genomic_DNA"/>
</dbReference>
<dbReference type="InterPro" id="IPR027417">
    <property type="entry name" value="P-loop_NTPase"/>
</dbReference>
<dbReference type="GO" id="GO:0016887">
    <property type="term" value="F:ATP hydrolysis activity"/>
    <property type="evidence" value="ECO:0007669"/>
    <property type="project" value="InterPro"/>
</dbReference>
<dbReference type="GO" id="GO:0005524">
    <property type="term" value="F:ATP binding"/>
    <property type="evidence" value="ECO:0007669"/>
    <property type="project" value="InterPro"/>
</dbReference>
<accession>A0A6A6LK79</accession>